<dbReference type="FunFam" id="3.40.120.10:FF:000004">
    <property type="entry name" value="Phosphoglucomutase 5"/>
    <property type="match status" value="1"/>
</dbReference>
<sequence>MSSVQTVSTNPYEGQKPGTSGLRKKVKVFLQENYTENFIQSILDANKESIEGSTLVVGGDGRYLVKEVVSKIIRISAGNGVAKLLVGQNGILSTPAVSHIIRKYKTLGGIVLTASHNPGGINNDFGIKFNCSNGGPAPDNTTNEIYKISAAIKQYKIVPDIACDIDKVGVYKFKVEDRAFEVEVIDSVKDYVDYMKEIFDFPKIKTLLQGSEQRKPFRVLIDSMNGVTGPYVKRIFIDELGAFDDNVRRVTPLEDFGGAHPDPNLTYAADLVTAVKNGGYDLGAAFDGDGDRNMIIGRDAFFVTPSDSLAVLAHNLEHVPYFQRTGVRGFARSMPTAAAVDRVAEALGKEMFQVPT</sequence>
<dbReference type="InterPro" id="IPR005845">
    <property type="entry name" value="A-D-PHexomutase_a/b/a-II"/>
</dbReference>
<dbReference type="EMBL" id="FZQP02002382">
    <property type="protein sequence ID" value="VVC95638.1"/>
    <property type="molecule type" value="Genomic_DNA"/>
</dbReference>
<dbReference type="InterPro" id="IPR045244">
    <property type="entry name" value="PGM"/>
</dbReference>
<protein>
    <recommendedName>
        <fullName evidence="3">phosphoglucomutase (alpha-D-glucose-1,6-bisphosphate-dependent)</fullName>
        <ecNumber evidence="3">5.4.2.2</ecNumber>
    </recommendedName>
</protein>
<evidence type="ECO:0000259" key="10">
    <source>
        <dbReference type="Pfam" id="PF02879"/>
    </source>
</evidence>
<proteinExistence type="inferred from homology"/>
<keyword evidence="12" id="KW-1185">Reference proteome</keyword>
<dbReference type="InterPro" id="IPR016066">
    <property type="entry name" value="A-D-PHexomutase_CS"/>
</dbReference>
<feature type="domain" description="Alpha-D-phosphohexomutase alpha/beta/alpha" evidence="9">
    <location>
        <begin position="15"/>
        <end position="155"/>
    </location>
</feature>
<dbReference type="SUPFAM" id="SSF53738">
    <property type="entry name" value="Phosphoglucomutase, first 3 domains"/>
    <property type="match status" value="3"/>
</dbReference>
<dbReference type="FunFam" id="3.40.120.10:FF:000005">
    <property type="entry name" value="Phosphoglucomutase 5"/>
    <property type="match status" value="1"/>
</dbReference>
<evidence type="ECO:0000313" key="12">
    <source>
        <dbReference type="Proteomes" id="UP000324832"/>
    </source>
</evidence>
<evidence type="ECO:0000256" key="1">
    <source>
        <dbReference type="ARBA" id="ARBA00000443"/>
    </source>
</evidence>
<dbReference type="Gene3D" id="3.40.120.10">
    <property type="entry name" value="Alpha-D-Glucose-1,6-Bisphosphate, subunit A, domain 3"/>
    <property type="match status" value="3"/>
</dbReference>
<evidence type="ECO:0000256" key="2">
    <source>
        <dbReference type="ARBA" id="ARBA00010231"/>
    </source>
</evidence>
<dbReference type="Proteomes" id="UP000324832">
    <property type="component" value="Unassembled WGS sequence"/>
</dbReference>
<dbReference type="PANTHER" id="PTHR22573:SF2">
    <property type="entry name" value="PHOSPHOGLUCOMUTASE"/>
    <property type="match status" value="1"/>
</dbReference>
<organism evidence="11 12">
    <name type="scientific">Leptidea sinapis</name>
    <dbReference type="NCBI Taxonomy" id="189913"/>
    <lineage>
        <taxon>Eukaryota</taxon>
        <taxon>Metazoa</taxon>
        <taxon>Ecdysozoa</taxon>
        <taxon>Arthropoda</taxon>
        <taxon>Hexapoda</taxon>
        <taxon>Insecta</taxon>
        <taxon>Pterygota</taxon>
        <taxon>Neoptera</taxon>
        <taxon>Endopterygota</taxon>
        <taxon>Lepidoptera</taxon>
        <taxon>Glossata</taxon>
        <taxon>Ditrysia</taxon>
        <taxon>Papilionoidea</taxon>
        <taxon>Pieridae</taxon>
        <taxon>Dismorphiinae</taxon>
        <taxon>Leptidea</taxon>
    </lineage>
</organism>
<evidence type="ECO:0000256" key="6">
    <source>
        <dbReference type="ARBA" id="ARBA00022842"/>
    </source>
</evidence>
<dbReference type="AlphaFoldDB" id="A0A5E4QD02"/>
<keyword evidence="4" id="KW-0597">Phosphoprotein</keyword>
<evidence type="ECO:0000259" key="9">
    <source>
        <dbReference type="Pfam" id="PF02878"/>
    </source>
</evidence>
<evidence type="ECO:0000256" key="4">
    <source>
        <dbReference type="ARBA" id="ARBA00022553"/>
    </source>
</evidence>
<comment type="similarity">
    <text evidence="2 8">Belongs to the phosphohexose mutase family.</text>
</comment>
<keyword evidence="7" id="KW-0413">Isomerase</keyword>
<dbReference type="GO" id="GO:0005829">
    <property type="term" value="C:cytosol"/>
    <property type="evidence" value="ECO:0007669"/>
    <property type="project" value="TreeGrafter"/>
</dbReference>
<gene>
    <name evidence="11" type="ORF">LSINAPIS_LOCUS7307</name>
</gene>
<dbReference type="GO" id="GO:0004614">
    <property type="term" value="F:phosphoglucomutase activity"/>
    <property type="evidence" value="ECO:0007669"/>
    <property type="project" value="UniProtKB-EC"/>
</dbReference>
<evidence type="ECO:0000256" key="3">
    <source>
        <dbReference type="ARBA" id="ARBA00012728"/>
    </source>
</evidence>
<dbReference type="PANTHER" id="PTHR22573">
    <property type="entry name" value="PHOSPHOHEXOMUTASE FAMILY MEMBER"/>
    <property type="match status" value="1"/>
</dbReference>
<keyword evidence="6 8" id="KW-0460">Magnesium</keyword>
<dbReference type="EC" id="5.4.2.2" evidence="3"/>
<dbReference type="GO" id="GO:0005975">
    <property type="term" value="P:carbohydrate metabolic process"/>
    <property type="evidence" value="ECO:0007669"/>
    <property type="project" value="InterPro"/>
</dbReference>
<evidence type="ECO:0000313" key="11">
    <source>
        <dbReference type="EMBL" id="VVC95638.1"/>
    </source>
</evidence>
<feature type="non-terminal residue" evidence="11">
    <location>
        <position position="356"/>
    </location>
</feature>
<evidence type="ECO:0000256" key="5">
    <source>
        <dbReference type="ARBA" id="ARBA00022723"/>
    </source>
</evidence>
<dbReference type="InterPro" id="IPR005844">
    <property type="entry name" value="A-D-PHexomutase_a/b/a-I"/>
</dbReference>
<dbReference type="InterPro" id="IPR005841">
    <property type="entry name" value="Alpha-D-phosphohexomutase_SF"/>
</dbReference>
<dbReference type="GO" id="GO:0000287">
    <property type="term" value="F:magnesium ion binding"/>
    <property type="evidence" value="ECO:0007669"/>
    <property type="project" value="InterPro"/>
</dbReference>
<evidence type="ECO:0000256" key="7">
    <source>
        <dbReference type="ARBA" id="ARBA00023235"/>
    </source>
</evidence>
<dbReference type="NCBIfam" id="NF005737">
    <property type="entry name" value="PRK07564.1-1"/>
    <property type="match status" value="1"/>
</dbReference>
<reference evidence="11 12" key="1">
    <citation type="submission" date="2017-07" db="EMBL/GenBank/DDBJ databases">
        <authorList>
            <person name="Talla V."/>
            <person name="Backstrom N."/>
        </authorList>
    </citation>
    <scope>NUCLEOTIDE SEQUENCE [LARGE SCALE GENOMIC DNA]</scope>
</reference>
<evidence type="ECO:0000256" key="8">
    <source>
        <dbReference type="RuleBase" id="RU004326"/>
    </source>
</evidence>
<keyword evidence="5 8" id="KW-0479">Metal-binding</keyword>
<name>A0A5E4QD02_9NEOP</name>
<dbReference type="Pfam" id="PF02878">
    <property type="entry name" value="PGM_PMM_I"/>
    <property type="match status" value="1"/>
</dbReference>
<accession>A0A5E4QD02</accession>
<dbReference type="Pfam" id="PF02879">
    <property type="entry name" value="PGM_PMM_II"/>
    <property type="match status" value="1"/>
</dbReference>
<dbReference type="PRINTS" id="PR00509">
    <property type="entry name" value="PGMPMM"/>
</dbReference>
<comment type="catalytic activity">
    <reaction evidence="1">
        <text>alpha-D-glucose 1-phosphate = alpha-D-glucose 6-phosphate</text>
        <dbReference type="Rhea" id="RHEA:23536"/>
        <dbReference type="ChEBI" id="CHEBI:58225"/>
        <dbReference type="ChEBI" id="CHEBI:58601"/>
        <dbReference type="EC" id="5.4.2.2"/>
    </reaction>
</comment>
<dbReference type="InterPro" id="IPR016055">
    <property type="entry name" value="A-D-PHexomutase_a/b/a-I/II/III"/>
</dbReference>
<dbReference type="PROSITE" id="PS00710">
    <property type="entry name" value="PGM_PMM"/>
    <property type="match status" value="1"/>
</dbReference>
<feature type="domain" description="Alpha-D-phosphohexomutase alpha/beta/alpha" evidence="10">
    <location>
        <begin position="190"/>
        <end position="296"/>
    </location>
</feature>